<keyword evidence="1" id="KW-1133">Transmembrane helix</keyword>
<feature type="transmembrane region" description="Helical" evidence="1">
    <location>
        <begin position="162"/>
        <end position="183"/>
    </location>
</feature>
<protein>
    <submittedName>
        <fullName evidence="2">Uncharacterized protein</fullName>
    </submittedName>
</protein>
<dbReference type="OrthoDB" id="6160823at2"/>
<dbReference type="RefSeq" id="WP_095619491.1">
    <property type="nucleotide sequence ID" value="NZ_NSKB01000001.1"/>
</dbReference>
<keyword evidence="3" id="KW-1185">Reference proteome</keyword>
<evidence type="ECO:0000313" key="2">
    <source>
        <dbReference type="EMBL" id="PAU79481.1"/>
    </source>
</evidence>
<evidence type="ECO:0000313" key="3">
    <source>
        <dbReference type="Proteomes" id="UP000217771"/>
    </source>
</evidence>
<dbReference type="Proteomes" id="UP000217771">
    <property type="component" value="Unassembled WGS sequence"/>
</dbReference>
<reference evidence="2 3" key="1">
    <citation type="submission" date="2017-08" db="EMBL/GenBank/DDBJ databases">
        <title>Halomonas alkalisoli sp. nov., isolated from saline alkaline soil.</title>
        <authorList>
            <person name="Wang D."/>
            <person name="Zhang G."/>
        </authorList>
    </citation>
    <scope>NUCLEOTIDE SEQUENCE [LARGE SCALE GENOMIC DNA]</scope>
    <source>
        <strain evidence="2 3">WRN001</strain>
    </source>
</reference>
<dbReference type="AlphaFoldDB" id="A0A2A2F1J0"/>
<dbReference type="EMBL" id="NSKB01000001">
    <property type="protein sequence ID" value="PAU79481.1"/>
    <property type="molecule type" value="Genomic_DNA"/>
</dbReference>
<keyword evidence="1" id="KW-0472">Membrane</keyword>
<comment type="caution">
    <text evidence="2">The sequence shown here is derived from an EMBL/GenBank/DDBJ whole genome shotgun (WGS) entry which is preliminary data.</text>
</comment>
<name>A0A2A2F1J0_9GAMM</name>
<accession>A0A2A2F1J0</accession>
<keyword evidence="1" id="KW-0812">Transmembrane</keyword>
<gene>
    <name evidence="2" type="ORF">CK498_03715</name>
</gene>
<feature type="transmembrane region" description="Helical" evidence="1">
    <location>
        <begin position="127"/>
        <end position="150"/>
    </location>
</feature>
<organism evidence="2 3">
    <name type="scientific">Halomonas salipaludis</name>
    <dbReference type="NCBI Taxonomy" id="2032625"/>
    <lineage>
        <taxon>Bacteria</taxon>
        <taxon>Pseudomonadati</taxon>
        <taxon>Pseudomonadota</taxon>
        <taxon>Gammaproteobacteria</taxon>
        <taxon>Oceanospirillales</taxon>
        <taxon>Halomonadaceae</taxon>
        <taxon>Halomonas</taxon>
    </lineage>
</organism>
<feature type="transmembrane region" description="Helical" evidence="1">
    <location>
        <begin position="100"/>
        <end position="120"/>
    </location>
</feature>
<sequence>MLPLTFKQSFDIDFVTDLYQRLQQHDDGITLILRTKSGRKTEDIDKACIGEIRSATNKALFAMNHKEGIVHYDKAGSLQEPLLAFLKERQVAQQPVKGDLATVCTGIYVALISIVGLIYANNNDAPMLYMLLLTCLALTLLGLTMLSHAYKPDQRKWSLPAIIVLAIGALPTAPASLLVLPMISTFGQRKLQRLLKQDEPAASVAD</sequence>
<proteinExistence type="predicted"/>
<evidence type="ECO:0000256" key="1">
    <source>
        <dbReference type="SAM" id="Phobius"/>
    </source>
</evidence>